<proteinExistence type="predicted"/>
<feature type="region of interest" description="Disordered" evidence="1">
    <location>
        <begin position="237"/>
        <end position="282"/>
    </location>
</feature>
<evidence type="ECO:0000256" key="1">
    <source>
        <dbReference type="SAM" id="MobiDB-lite"/>
    </source>
</evidence>
<dbReference type="Gene3D" id="2.40.10.10">
    <property type="entry name" value="Trypsin-like serine proteases"/>
    <property type="match status" value="1"/>
</dbReference>
<dbReference type="GeneID" id="9686545"/>
<dbReference type="Pfam" id="PF13365">
    <property type="entry name" value="Trypsin_2"/>
    <property type="match status" value="1"/>
</dbReference>
<dbReference type="OrthoDB" id="4217619at2759"/>
<evidence type="ECO:0000313" key="3">
    <source>
        <dbReference type="Proteomes" id="UP000001876"/>
    </source>
</evidence>
<evidence type="ECO:0000313" key="2">
    <source>
        <dbReference type="EMBL" id="EEH54756.1"/>
    </source>
</evidence>
<dbReference type="Proteomes" id="UP000001876">
    <property type="component" value="Unassembled WGS sequence"/>
</dbReference>
<dbReference type="OMA" id="ECVHADE"/>
<sequence>MRRRVGGVEVVVEDERRRPVRDGRRHGRPAARGGVMCAGRAAVVACSDVLTLFCSLVAFARKNIATCRVLPADVRTRPPAGRRGNPRRASAAMAISTTVGSVLDVPEAELASMPTRALKSLAIRAGLEPEWEAIASAHRADLVRALAATRREHVAFVRSVTELGGRDVAIALGVREIEDDVRGKSAAAAATRASMKRAMETAVDAAVHVVPSGSGVHIGGGWILTCAHCVCRDGDATDEEESDGDFGGDGDDGVVVVDLTTSPPTSPKKKRKAAAPPQTPRRVGRVKDLVTVDGTVVAGECVHADEGKDLALLKLVAAPPASLRAAGVAPAPAPAPKTKTHRTRVVVVGNPHDWDLELPSGAAPRKMGYTPFWVSNGHALGVLSAEAASEKGLGRQMHTAWTYWGHSGAALFRASDARVVGVHNSWDEGNDAMRHAVCLEDLRAFLDATGVEYYGRGDDG</sequence>
<dbReference type="SUPFAM" id="SSF50494">
    <property type="entry name" value="Trypsin-like serine proteases"/>
    <property type="match status" value="1"/>
</dbReference>
<dbReference type="InterPro" id="IPR043504">
    <property type="entry name" value="Peptidase_S1_PA_chymotrypsin"/>
</dbReference>
<reference evidence="2 3" key="1">
    <citation type="journal article" date="2009" name="Science">
        <title>Green evolution and dynamic adaptations revealed by genomes of the marine picoeukaryotes Micromonas.</title>
        <authorList>
            <person name="Worden A.Z."/>
            <person name="Lee J.H."/>
            <person name="Mock T."/>
            <person name="Rouze P."/>
            <person name="Simmons M.P."/>
            <person name="Aerts A.L."/>
            <person name="Allen A.E."/>
            <person name="Cuvelier M.L."/>
            <person name="Derelle E."/>
            <person name="Everett M.V."/>
            <person name="Foulon E."/>
            <person name="Grimwood J."/>
            <person name="Gundlach H."/>
            <person name="Henrissat B."/>
            <person name="Napoli C."/>
            <person name="McDonald S.M."/>
            <person name="Parker M.S."/>
            <person name="Rombauts S."/>
            <person name="Salamov A."/>
            <person name="Von Dassow P."/>
            <person name="Badger J.H."/>
            <person name="Coutinho P.M."/>
            <person name="Demir E."/>
            <person name="Dubchak I."/>
            <person name="Gentemann C."/>
            <person name="Eikrem W."/>
            <person name="Gready J.E."/>
            <person name="John U."/>
            <person name="Lanier W."/>
            <person name="Lindquist E.A."/>
            <person name="Lucas S."/>
            <person name="Mayer K.F."/>
            <person name="Moreau H."/>
            <person name="Not F."/>
            <person name="Otillar R."/>
            <person name="Panaud O."/>
            <person name="Pangilinan J."/>
            <person name="Paulsen I."/>
            <person name="Piegu B."/>
            <person name="Poliakov A."/>
            <person name="Robbens S."/>
            <person name="Schmutz J."/>
            <person name="Toulza E."/>
            <person name="Wyss T."/>
            <person name="Zelensky A."/>
            <person name="Zhou K."/>
            <person name="Armbrust E.V."/>
            <person name="Bhattacharya D."/>
            <person name="Goodenough U.W."/>
            <person name="Van de Peer Y."/>
            <person name="Grigoriev I.V."/>
        </authorList>
    </citation>
    <scope>NUCLEOTIDE SEQUENCE [LARGE SCALE GENOMIC DNA]</scope>
    <source>
        <strain evidence="2 3">CCMP1545</strain>
    </source>
</reference>
<organism evidence="3">
    <name type="scientific">Micromonas pusilla (strain CCMP1545)</name>
    <name type="common">Picoplanktonic green alga</name>
    <dbReference type="NCBI Taxonomy" id="564608"/>
    <lineage>
        <taxon>Eukaryota</taxon>
        <taxon>Viridiplantae</taxon>
        <taxon>Chlorophyta</taxon>
        <taxon>Mamiellophyceae</taxon>
        <taxon>Mamiellales</taxon>
        <taxon>Mamiellaceae</taxon>
        <taxon>Micromonas</taxon>
    </lineage>
</organism>
<protein>
    <submittedName>
        <fullName evidence="2">Predicted protein</fullName>
    </submittedName>
</protein>
<dbReference type="eggNOG" id="ENOG502RZJF">
    <property type="taxonomic scope" value="Eukaryota"/>
</dbReference>
<dbReference type="EMBL" id="GG663743">
    <property type="protein sequence ID" value="EEH54756.1"/>
    <property type="molecule type" value="Genomic_DNA"/>
</dbReference>
<name>C1MYV6_MICPC</name>
<gene>
    <name evidence="2" type="ORF">MICPUCDRAFT_63206</name>
</gene>
<dbReference type="InterPro" id="IPR009003">
    <property type="entry name" value="Peptidase_S1_PA"/>
</dbReference>
<keyword evidence="3" id="KW-1185">Reference proteome</keyword>
<dbReference type="STRING" id="564608.C1MYV6"/>
<dbReference type="RefSeq" id="XP_003061106.1">
    <property type="nucleotide sequence ID" value="XM_003061060.1"/>
</dbReference>
<feature type="compositionally biased region" description="Low complexity" evidence="1">
    <location>
        <begin position="253"/>
        <end position="263"/>
    </location>
</feature>
<dbReference type="AlphaFoldDB" id="C1MYV6"/>
<dbReference type="KEGG" id="mpp:MICPUCDRAFT_63206"/>
<feature type="compositionally biased region" description="Acidic residues" evidence="1">
    <location>
        <begin position="237"/>
        <end position="252"/>
    </location>
</feature>
<accession>C1MYV6</accession>